<dbReference type="SUPFAM" id="SSF56801">
    <property type="entry name" value="Acetyl-CoA synthetase-like"/>
    <property type="match status" value="1"/>
</dbReference>
<dbReference type="GO" id="GO:0003676">
    <property type="term" value="F:nucleic acid binding"/>
    <property type="evidence" value="ECO:0007669"/>
    <property type="project" value="InterPro"/>
</dbReference>
<dbReference type="InterPro" id="IPR003653">
    <property type="entry name" value="Peptidase_C48_C"/>
</dbReference>
<feature type="domain" description="CCHC-type" evidence="8">
    <location>
        <begin position="403"/>
        <end position="416"/>
    </location>
</feature>
<dbReference type="InterPro" id="IPR020845">
    <property type="entry name" value="AMP-binding_CS"/>
</dbReference>
<proteinExistence type="inferred from homology"/>
<dbReference type="Pfam" id="PF07727">
    <property type="entry name" value="RVT_2"/>
    <property type="match status" value="2"/>
</dbReference>
<dbReference type="SUPFAM" id="SSF56672">
    <property type="entry name" value="DNA/RNA polymerases"/>
    <property type="match status" value="1"/>
</dbReference>
<dbReference type="Pfam" id="PF00098">
    <property type="entry name" value="zf-CCHC"/>
    <property type="match status" value="1"/>
</dbReference>
<dbReference type="Pfam" id="PF13976">
    <property type="entry name" value="gag_pre-integrs"/>
    <property type="match status" value="1"/>
</dbReference>
<dbReference type="SUPFAM" id="SSF57756">
    <property type="entry name" value="Retrovirus zinc finger-like domains"/>
    <property type="match status" value="1"/>
</dbReference>
<keyword evidence="5" id="KW-0479">Metal-binding</keyword>
<evidence type="ECO:0000259" key="8">
    <source>
        <dbReference type="PROSITE" id="PS50158"/>
    </source>
</evidence>
<dbReference type="Gene3D" id="3.40.395.10">
    <property type="entry name" value="Adenoviral Proteinase, Chain A"/>
    <property type="match status" value="1"/>
</dbReference>
<evidence type="ECO:0000256" key="3">
    <source>
        <dbReference type="ARBA" id="ARBA00022670"/>
    </source>
</evidence>
<dbReference type="CDD" id="cd09272">
    <property type="entry name" value="RNase_HI_RT_Ty1"/>
    <property type="match status" value="1"/>
</dbReference>
<dbReference type="EMBL" id="VEPZ02000555">
    <property type="protein sequence ID" value="KAE8722786.1"/>
    <property type="molecule type" value="Genomic_DNA"/>
</dbReference>
<dbReference type="GO" id="GO:0016405">
    <property type="term" value="F:CoA-ligase activity"/>
    <property type="evidence" value="ECO:0007669"/>
    <property type="project" value="TreeGrafter"/>
</dbReference>
<sequence>MEKSGFGRDDIYRSLRPPIVLPQEPNLSMVSFLLINVSCYPDKPAFIDADSGETLTFSELKSTVIKLSHAFLNLAIGAIATTANPIYTVNELSKQLKDATPKHIVTRNVTEFPSVSRSVNQTDTAVLLYSSGTIGVSKGVILTHGNFIATSLMLQMGNTLVSMAKFDFEMFLKNAEKYRATNLWVVPPIVLAMAKQDVVSKFDLSSLKQIGSGAAPLGKEVPSGFRFSGHLGYFDENGNLYVVDRIKELIKYKGFQVAPAELEGLLLSHPEISDAVVIPYEILPHYGYPDDEAGEVPVADVVRSPNSSLTEQDAAPFKRLRKVTFIDSVPKSGKIPRRELIAKLLFYKKKNRRKNKEDRQVNLQQAEALTTMTTMKGRSTERGQSSSHKCGRSKSRSKKNLECYNCGKEGHLKKDCWSLNKNSNPQGNTVNTSDDGDALCCEASTTVEGRKRFADIWLIDSGATYHMISRREWFIIMNLSQEDLLLKGENIAANLYMLKGETLIEAEVSVASYSSDSAMLWNQKLGHMSEQGMKVLMEQKLLSGLTKEIMHQKTVHSGEHSSTKWSGRADEQKFVRKNKSNVERCRPRKIILGRSSQYHLLFGELSSINYNRAEDTNGDVDWKCKFLGYADGVKMYLLWDLTAHKVIINRDVIFVEDKLLRKEYDDSAEESETTQIYVEKEFEQGDSSEAELAHDEQEPESSEAPITRQSDRVRRRPNWYSDYVIEEQLDVKTAFLHGNLEEEIYMLQPEGFEEDEKKNLVCRLNADPCVYFKRSGDNDFVILLLYVDDMLVTGPNKDHIEDLKAQLAREFEMKDLGSANKILEMQIHRDKSNRKIWLSQKNYLKKILSRFNMQDYIAQAVGVVSRYMANPGKKHWNTVKMILRYIKGTSNIALCYGGSNLLINGYVDSDYAGDLDKSKSTTRYVFKVVGGAVSWVSKLQSVVATSTTEAEYVAATQASKEAIWLKILLEELEHNQEYVEEGTVDMQKIHTKDNIADFMTKAINVDKFTWCRSSYGLAETFPSPSPAKSLTTIHGQKSLTIIQKWKINLRGNFFSASLTLRNKVSLATTIASKLSPAQRKLFEETCFGPWLRVQNPGGDANLTHLWLQTMTNDLPDSIQRGEEEIWFHFPPAYTCFGRKEFYLITGLRFRHDDVGRYTRHITRPSWLSRVFPDESIEKPNLHVDDLKKLFNKKDGFTRMNDVDVVRVCLLLLLYAGFLGREARQPIPQELILLVEDLNAWNLFPWGSYIWKATWTKLSSAFDDRKSLRGDGSKYTLSGFVWAFKIWIFEAFPSMRTYALKTSNDIPRAISWKRKRLLDWEDLIPYATINNEANTPLMRLTPTEAELATDWWQASQQVSTLRGEVAALREMVVSLQNEVHTLRNERPDKVDVLRRVFLARQSSRIRRRARAIKSPYTPIVRRHRKKKPDSPVIPQESTPIIEEAPIIPLESPPTVQEATVIVEEVLPTIQEPDSHGVICKILEKSFDVPDMMDSSWLSYELPASTIPVSEVERRQLPDTILDNTLWAKTAVDFYLYERSHGCFADICKLNDDIYLLLDRSWWGVLLGVEDNGYFDGGNQRDESFALGNGQAKLYPAWWEVDKVFIPVLERKHWLLVELQLPSLKAIVYDSMINYISLVDLRDIIKGWSSHLAKFLDAINYWTRYGNKKPKKLNITVSRDETAPQQTKGPRGDCGPLVCLALERLNTGSIKYLPPTDRDRAAIGLWFQHYMARSIYTRCCLPASAL</sequence>
<keyword evidence="4" id="KW-0378">Hydrolase</keyword>
<evidence type="ECO:0000256" key="4">
    <source>
        <dbReference type="ARBA" id="ARBA00022801"/>
    </source>
</evidence>
<dbReference type="PROSITE" id="PS50158">
    <property type="entry name" value="ZF_CCHC"/>
    <property type="match status" value="1"/>
</dbReference>
<dbReference type="PANTHER" id="PTHR24096:SF425">
    <property type="entry name" value="4-COUMARATE--COA LIGASE-LIKE 7"/>
    <property type="match status" value="1"/>
</dbReference>
<feature type="compositionally biased region" description="Polar residues" evidence="7">
    <location>
        <begin position="361"/>
        <end position="388"/>
    </location>
</feature>
<dbReference type="InterPro" id="IPR057670">
    <property type="entry name" value="SH3_retrovirus"/>
</dbReference>
<dbReference type="InterPro" id="IPR043502">
    <property type="entry name" value="DNA/RNA_pol_sf"/>
</dbReference>
<dbReference type="InterPro" id="IPR013103">
    <property type="entry name" value="RVT_2"/>
</dbReference>
<evidence type="ECO:0000256" key="6">
    <source>
        <dbReference type="SAM" id="Coils"/>
    </source>
</evidence>
<evidence type="ECO:0000256" key="1">
    <source>
        <dbReference type="ARBA" id="ARBA00005234"/>
    </source>
</evidence>
<comment type="caution">
    <text evidence="9">The sequence shown here is derived from an EMBL/GenBank/DDBJ whole genome shotgun (WGS) entry which is preliminary data.</text>
</comment>
<keyword evidence="10" id="KW-1185">Reference proteome</keyword>
<feature type="region of interest" description="Disordered" evidence="7">
    <location>
        <begin position="687"/>
        <end position="710"/>
    </location>
</feature>
<keyword evidence="5" id="KW-0863">Zinc-finger</keyword>
<dbReference type="InterPro" id="IPR001878">
    <property type="entry name" value="Znf_CCHC"/>
</dbReference>
<organism evidence="9 10">
    <name type="scientific">Hibiscus syriacus</name>
    <name type="common">Rose of Sharon</name>
    <dbReference type="NCBI Taxonomy" id="106335"/>
    <lineage>
        <taxon>Eukaryota</taxon>
        <taxon>Viridiplantae</taxon>
        <taxon>Streptophyta</taxon>
        <taxon>Embryophyta</taxon>
        <taxon>Tracheophyta</taxon>
        <taxon>Spermatophyta</taxon>
        <taxon>Magnoliopsida</taxon>
        <taxon>eudicotyledons</taxon>
        <taxon>Gunneridae</taxon>
        <taxon>Pentapetalae</taxon>
        <taxon>rosids</taxon>
        <taxon>malvids</taxon>
        <taxon>Malvales</taxon>
        <taxon>Malvaceae</taxon>
        <taxon>Malvoideae</taxon>
        <taxon>Hibiscus</taxon>
    </lineage>
</organism>
<dbReference type="Proteomes" id="UP000436088">
    <property type="component" value="Unassembled WGS sequence"/>
</dbReference>
<keyword evidence="2 9" id="KW-0436">Ligase</keyword>
<dbReference type="Pfam" id="PF02902">
    <property type="entry name" value="Peptidase_C48"/>
    <property type="match status" value="1"/>
</dbReference>
<dbReference type="Pfam" id="PF09331">
    <property type="entry name" value="DUF1985"/>
    <property type="match status" value="1"/>
</dbReference>
<reference evidence="9" key="1">
    <citation type="submission" date="2019-09" db="EMBL/GenBank/DDBJ databases">
        <title>Draft genome information of white flower Hibiscus syriacus.</title>
        <authorList>
            <person name="Kim Y.-M."/>
        </authorList>
    </citation>
    <scope>NUCLEOTIDE SEQUENCE [LARGE SCALE GENOMIC DNA]</scope>
    <source>
        <strain evidence="9">YM2019G1</strain>
    </source>
</reference>
<comment type="similarity">
    <text evidence="1">Belongs to the peptidase C48 family.</text>
</comment>
<dbReference type="Pfam" id="PF25597">
    <property type="entry name" value="SH3_retrovirus"/>
    <property type="match status" value="1"/>
</dbReference>
<keyword evidence="6" id="KW-0175">Coiled coil</keyword>
<accession>A0A6A3C1M8</accession>
<keyword evidence="3" id="KW-0645">Protease</keyword>
<evidence type="ECO:0000256" key="2">
    <source>
        <dbReference type="ARBA" id="ARBA00022598"/>
    </source>
</evidence>
<dbReference type="InterPro" id="IPR025724">
    <property type="entry name" value="GAG-pre-integrase_dom"/>
</dbReference>
<dbReference type="SUPFAM" id="SSF54001">
    <property type="entry name" value="Cysteine proteinases"/>
    <property type="match status" value="1"/>
</dbReference>
<gene>
    <name evidence="9" type="ORF">F3Y22_tig00013680pilonHSYRG00130</name>
</gene>
<keyword evidence="5" id="KW-0862">Zinc</keyword>
<dbReference type="InterPro" id="IPR045851">
    <property type="entry name" value="AMP-bd_C_sf"/>
</dbReference>
<dbReference type="InterPro" id="IPR015410">
    <property type="entry name" value="DUF1985"/>
</dbReference>
<feature type="coiled-coil region" evidence="6">
    <location>
        <begin position="1357"/>
        <end position="1384"/>
    </location>
</feature>
<dbReference type="InterPro" id="IPR042099">
    <property type="entry name" value="ANL_N_sf"/>
</dbReference>
<evidence type="ECO:0000313" key="9">
    <source>
        <dbReference type="EMBL" id="KAE8722786.1"/>
    </source>
</evidence>
<evidence type="ECO:0000256" key="5">
    <source>
        <dbReference type="PROSITE-ProRule" id="PRU00047"/>
    </source>
</evidence>
<name>A0A6A3C1M8_HIBSY</name>
<feature type="region of interest" description="Disordered" evidence="7">
    <location>
        <begin position="355"/>
        <end position="394"/>
    </location>
</feature>
<dbReference type="PROSITE" id="PS00455">
    <property type="entry name" value="AMP_BINDING"/>
    <property type="match status" value="1"/>
</dbReference>
<protein>
    <submittedName>
        <fullName evidence="9">AMP-dependent synthetase and ligase family protein isoform 2</fullName>
    </submittedName>
</protein>
<dbReference type="PANTHER" id="PTHR24096">
    <property type="entry name" value="LONG-CHAIN-FATTY-ACID--COA LIGASE"/>
    <property type="match status" value="1"/>
</dbReference>
<dbReference type="GO" id="GO:0008234">
    <property type="term" value="F:cysteine-type peptidase activity"/>
    <property type="evidence" value="ECO:0007669"/>
    <property type="project" value="InterPro"/>
</dbReference>
<dbReference type="Gene3D" id="3.40.50.12780">
    <property type="entry name" value="N-terminal domain of ligase-like"/>
    <property type="match status" value="1"/>
</dbReference>
<dbReference type="Gene3D" id="3.30.300.30">
    <property type="match status" value="1"/>
</dbReference>
<dbReference type="GO" id="GO:0008270">
    <property type="term" value="F:zinc ion binding"/>
    <property type="evidence" value="ECO:0007669"/>
    <property type="project" value="UniProtKB-KW"/>
</dbReference>
<dbReference type="InterPro" id="IPR038765">
    <property type="entry name" value="Papain-like_cys_pep_sf"/>
</dbReference>
<evidence type="ECO:0000256" key="7">
    <source>
        <dbReference type="SAM" id="MobiDB-lite"/>
    </source>
</evidence>
<evidence type="ECO:0000313" key="10">
    <source>
        <dbReference type="Proteomes" id="UP000436088"/>
    </source>
</evidence>
<dbReference type="SMART" id="SM00343">
    <property type="entry name" value="ZnF_C2HC"/>
    <property type="match status" value="1"/>
</dbReference>
<dbReference type="Gene3D" id="3.40.50.980">
    <property type="match status" value="1"/>
</dbReference>
<dbReference type="Gene3D" id="4.10.60.10">
    <property type="entry name" value="Zinc finger, CCHC-type"/>
    <property type="match status" value="1"/>
</dbReference>
<dbReference type="GO" id="GO:0006508">
    <property type="term" value="P:proteolysis"/>
    <property type="evidence" value="ECO:0007669"/>
    <property type="project" value="UniProtKB-KW"/>
</dbReference>
<dbReference type="InterPro" id="IPR036875">
    <property type="entry name" value="Znf_CCHC_sf"/>
</dbReference>